<dbReference type="PANTHER" id="PTHR16943:SF8">
    <property type="entry name" value="2-METHYLCITRATE DEHYDRATASE"/>
    <property type="match status" value="1"/>
</dbReference>
<dbReference type="AlphaFoldDB" id="A0A2T1A7P0"/>
<dbReference type="Pfam" id="PF19305">
    <property type="entry name" value="MmgE_PrpD_C"/>
    <property type="match status" value="1"/>
</dbReference>
<organism evidence="4 5">
    <name type="scientific">Tritonibacter scottomollicae</name>
    <name type="common">Epibacterium scottomollicae</name>
    <dbReference type="NCBI Taxonomy" id="483013"/>
    <lineage>
        <taxon>Bacteria</taxon>
        <taxon>Pseudomonadati</taxon>
        <taxon>Pseudomonadota</taxon>
        <taxon>Alphaproteobacteria</taxon>
        <taxon>Rhodobacterales</taxon>
        <taxon>Paracoccaceae</taxon>
        <taxon>Tritonibacter</taxon>
    </lineage>
</organism>
<dbReference type="Proteomes" id="UP000237718">
    <property type="component" value="Unassembled WGS sequence"/>
</dbReference>
<proteinExistence type="inferred from homology"/>
<evidence type="ECO:0000259" key="3">
    <source>
        <dbReference type="Pfam" id="PF19305"/>
    </source>
</evidence>
<dbReference type="Pfam" id="PF03972">
    <property type="entry name" value="MmgE_PrpD_N"/>
    <property type="match status" value="1"/>
</dbReference>
<dbReference type="InterPro" id="IPR042188">
    <property type="entry name" value="MmgE/PrpD_sf_2"/>
</dbReference>
<feature type="domain" description="MmgE/PrpD C-terminal" evidence="3">
    <location>
        <begin position="259"/>
        <end position="423"/>
    </location>
</feature>
<dbReference type="InterPro" id="IPR036148">
    <property type="entry name" value="MmgE/PrpD_sf"/>
</dbReference>
<accession>A0A2T1A7P0</accession>
<dbReference type="OrthoDB" id="9795089at2"/>
<dbReference type="InterPro" id="IPR042183">
    <property type="entry name" value="MmgE/PrpD_sf_1"/>
</dbReference>
<evidence type="ECO:0000313" key="4">
    <source>
        <dbReference type="EMBL" id="PRZ44610.1"/>
    </source>
</evidence>
<evidence type="ECO:0000259" key="2">
    <source>
        <dbReference type="Pfam" id="PF03972"/>
    </source>
</evidence>
<comment type="similarity">
    <text evidence="1">Belongs to the PrpD family.</text>
</comment>
<gene>
    <name evidence="4" type="ORF">CLV89_12210</name>
</gene>
<dbReference type="Gene3D" id="3.30.1330.120">
    <property type="entry name" value="2-methylcitrate dehydratase PrpD"/>
    <property type="match status" value="1"/>
</dbReference>
<evidence type="ECO:0000256" key="1">
    <source>
        <dbReference type="ARBA" id="ARBA00006174"/>
    </source>
</evidence>
<sequence length="442" mass="47261">MRHTEAPDFDPITGFIHGLTPEGIPAAVLQMARRCLMDTLAVWAGGRTSKPARIAYDHAAKRYPGDLPMPFDGRRVNPVGYAFAGACSTDALDGHDGHQLCKGHASAALVPMLLAELGLNPDCTLDEMLTHLIVGEEIAIRAGLSLHDTAADYHSSGAWNAMGAAAMGARMRGLNAEKTRHALGIAEYYAPRAPMMRCIDHPSMVKDSTSWGALTGASALDLAEDGFTGAPASICVEAPQYWQDLGQHWRILETNFKAYPVCRWAHPPIEATLGLMRARRIAVDDIASVTVSTFAAATRLATMRPADGDQAQYSLPLCLAVAILEGTILPAHILPEAFDIPEVWGLVDRITLTEDPELTAIFPAQRLAEVTIDTHDGRCLTSGPTDARGNFDAPLGDDELLAKCAAYVAEVLPTESAATLAALVRGPHPTPAELIAALNRRT</sequence>
<feature type="domain" description="MmgE/PrpD N-terminal" evidence="2">
    <location>
        <begin position="12"/>
        <end position="233"/>
    </location>
</feature>
<reference evidence="4 5" key="1">
    <citation type="submission" date="2018-03" db="EMBL/GenBank/DDBJ databases">
        <title>Genomic Encyclopedia of Archaeal and Bacterial Type Strains, Phase II (KMG-II): from individual species to whole genera.</title>
        <authorList>
            <person name="Goeker M."/>
        </authorList>
    </citation>
    <scope>NUCLEOTIDE SEQUENCE [LARGE SCALE GENOMIC DNA]</scope>
    <source>
        <strain evidence="4 5">DSM 25328</strain>
    </source>
</reference>
<name>A0A2T1A7P0_TRISK</name>
<dbReference type="Gene3D" id="1.10.4100.10">
    <property type="entry name" value="2-methylcitrate dehydratase PrpD"/>
    <property type="match status" value="1"/>
</dbReference>
<protein>
    <submittedName>
        <fullName evidence="4">2-methylcitrate dehydratase PrpD</fullName>
    </submittedName>
</protein>
<evidence type="ECO:0000313" key="5">
    <source>
        <dbReference type="Proteomes" id="UP000237718"/>
    </source>
</evidence>
<dbReference type="InterPro" id="IPR005656">
    <property type="entry name" value="MmgE_PrpD"/>
</dbReference>
<dbReference type="RefSeq" id="WP_106165449.1">
    <property type="nucleotide sequence ID" value="NZ_PVUF01000022.1"/>
</dbReference>
<dbReference type="SUPFAM" id="SSF103378">
    <property type="entry name" value="2-methylcitrate dehydratase PrpD"/>
    <property type="match status" value="1"/>
</dbReference>
<dbReference type="PANTHER" id="PTHR16943">
    <property type="entry name" value="2-METHYLCITRATE DEHYDRATASE-RELATED"/>
    <property type="match status" value="1"/>
</dbReference>
<comment type="caution">
    <text evidence="4">The sequence shown here is derived from an EMBL/GenBank/DDBJ whole genome shotgun (WGS) entry which is preliminary data.</text>
</comment>
<dbReference type="EMBL" id="PVUF01000022">
    <property type="protein sequence ID" value="PRZ44610.1"/>
    <property type="molecule type" value="Genomic_DNA"/>
</dbReference>
<dbReference type="InterPro" id="IPR045336">
    <property type="entry name" value="MmgE_PrpD_N"/>
</dbReference>
<dbReference type="InterPro" id="IPR045337">
    <property type="entry name" value="MmgE_PrpD_C"/>
</dbReference>
<dbReference type="GO" id="GO:0016829">
    <property type="term" value="F:lyase activity"/>
    <property type="evidence" value="ECO:0007669"/>
    <property type="project" value="InterPro"/>
</dbReference>